<dbReference type="Proteomes" id="UP001209746">
    <property type="component" value="Unassembled WGS sequence"/>
</dbReference>
<feature type="region of interest" description="Disordered" evidence="1">
    <location>
        <begin position="654"/>
        <end position="680"/>
    </location>
</feature>
<dbReference type="RefSeq" id="WP_315909870.1">
    <property type="nucleotide sequence ID" value="NZ_JAOPKC010000021.1"/>
</dbReference>
<feature type="region of interest" description="Disordered" evidence="1">
    <location>
        <begin position="341"/>
        <end position="414"/>
    </location>
</feature>
<name>A0AAE3IFA8_9EURY</name>
<dbReference type="AlphaFoldDB" id="A0AAE3IFA8"/>
<reference evidence="3" key="1">
    <citation type="submission" date="2023-02" db="EMBL/GenBank/DDBJ databases">
        <title>Enrichment on poylsaccharides allowed isolation of novel metabolic and taxonomic groups of Haloarchaea.</title>
        <authorList>
            <person name="Sorokin D.Y."/>
            <person name="Elcheninov A.G."/>
            <person name="Khizhniak T.V."/>
            <person name="Kolganova T.V."/>
            <person name="Kublanov I.V."/>
        </authorList>
    </citation>
    <scope>NUCLEOTIDE SEQUENCE</scope>
    <source>
        <strain evidence="2 4">HArc-curdl5-1</strain>
        <strain evidence="3">HArc-curdl7</strain>
    </source>
</reference>
<comment type="caution">
    <text evidence="3">The sequence shown here is derived from an EMBL/GenBank/DDBJ whole genome shotgun (WGS) entry which is preliminary data.</text>
</comment>
<evidence type="ECO:0000313" key="2">
    <source>
        <dbReference type="EMBL" id="MCU4719120.1"/>
    </source>
</evidence>
<sequence length="680" mass="71423">MAPTDIILNEDEVDVDAATINIRSTRGDTEDQRTIRIDTQYGDVTAGGNGTHGTLSLTNGSGTEQIRAGAGENLGTLSLGSAEDGVSTRSVLFHSDGFGRVGGDGETGRFNLNDSAGNIIISAEAGDQTLTLRSRQEETNIELDARRATLWVGSDGETDGAASGTIRLRRKADEETVRINGSLPTQYFYQDGERTLTLQGQTATYEAGNPNEDGAVELQSAEFDSGGHNEVRLDAEDARLTMAVEDDAGETRQPVHLTSKADLKLGAEQTPGNVQVAETDGTPRLEFAGASDAARQNSAISDTVRLYANASTGSVVLGGNDRAGSLRLLDFADRQVGVLTNGQLSLGGGTQTDPGPPGTLTVSNQSGSVMGTLSGHDGSLELGGAMGGNRDKKKDGTSSSEPGESGTVSVKHEDGTEKVAIESDPRASVTMYNDDGTAAGTIQAAPSGQSLVMDSGGQSMVLDGDNGWAVLGGSNPSQVTGAERFGVRSESSGFGGMYIDSTDTSRGMPFYGYSIDGSARAYHYFDESDQEWILSMPAGTVRIEADGTINAPSKNFVHPVANEDGDKDVVYTATESAVPRTEASGLAELQNGSAVVELPEHFRWVTSDEEPLLVQVTAHSKNEVQPQVTERSTERIVIEDVGSDAVDYEVSYTVRGTRDGHEDKEVIRDASARDSPDTAG</sequence>
<dbReference type="EMBL" id="JAOPKD010000008">
    <property type="protein sequence ID" value="MCU4727310.1"/>
    <property type="molecule type" value="Genomic_DNA"/>
</dbReference>
<evidence type="ECO:0000313" key="4">
    <source>
        <dbReference type="Proteomes" id="UP001208186"/>
    </source>
</evidence>
<dbReference type="Proteomes" id="UP001208186">
    <property type="component" value="Unassembled WGS sequence"/>
</dbReference>
<feature type="compositionally biased region" description="Polar residues" evidence="1">
    <location>
        <begin position="360"/>
        <end position="371"/>
    </location>
</feature>
<protein>
    <submittedName>
        <fullName evidence="3">Uncharacterized protein</fullName>
    </submittedName>
</protein>
<dbReference type="EMBL" id="JAOPKC010000021">
    <property type="protein sequence ID" value="MCU4719120.1"/>
    <property type="molecule type" value="Genomic_DNA"/>
</dbReference>
<gene>
    <name evidence="3" type="ORF">OB914_10055</name>
    <name evidence="2" type="ORF">OB916_13790</name>
</gene>
<evidence type="ECO:0000313" key="3">
    <source>
        <dbReference type="EMBL" id="MCU4727310.1"/>
    </source>
</evidence>
<keyword evidence="4" id="KW-1185">Reference proteome</keyword>
<feature type="compositionally biased region" description="Basic and acidic residues" evidence="1">
    <location>
        <begin position="656"/>
        <end position="680"/>
    </location>
</feature>
<evidence type="ECO:0000313" key="5">
    <source>
        <dbReference type="Proteomes" id="UP001209746"/>
    </source>
</evidence>
<evidence type="ECO:0000256" key="1">
    <source>
        <dbReference type="SAM" id="MobiDB-lite"/>
    </source>
</evidence>
<accession>A0AAE3IFA8</accession>
<feature type="compositionally biased region" description="Low complexity" evidence="1">
    <location>
        <begin position="397"/>
        <end position="409"/>
    </location>
</feature>
<organism evidence="3 5">
    <name type="scientific">Halapricum hydrolyticum</name>
    <dbReference type="NCBI Taxonomy" id="2979991"/>
    <lineage>
        <taxon>Archaea</taxon>
        <taxon>Methanobacteriati</taxon>
        <taxon>Methanobacteriota</taxon>
        <taxon>Stenosarchaea group</taxon>
        <taxon>Halobacteria</taxon>
        <taxon>Halobacteriales</taxon>
        <taxon>Haloarculaceae</taxon>
        <taxon>Halapricum</taxon>
    </lineage>
</organism>
<proteinExistence type="predicted"/>